<name>A0A0A8Z025_ARUDO</name>
<dbReference type="EMBL" id="GBRH01265131">
    <property type="protein sequence ID" value="JAD32764.1"/>
    <property type="molecule type" value="Transcribed_RNA"/>
</dbReference>
<evidence type="ECO:0000313" key="1">
    <source>
        <dbReference type="EMBL" id="JAD32764.1"/>
    </source>
</evidence>
<protein>
    <submittedName>
        <fullName evidence="1">Uncharacterized protein</fullName>
    </submittedName>
</protein>
<reference evidence="1" key="1">
    <citation type="submission" date="2014-09" db="EMBL/GenBank/DDBJ databases">
        <authorList>
            <person name="Magalhaes I.L.F."/>
            <person name="Oliveira U."/>
            <person name="Santos F.R."/>
            <person name="Vidigal T.H.D.A."/>
            <person name="Brescovit A.D."/>
            <person name="Santos A.J."/>
        </authorList>
    </citation>
    <scope>NUCLEOTIDE SEQUENCE</scope>
    <source>
        <tissue evidence="1">Shoot tissue taken approximately 20 cm above the soil surface</tissue>
    </source>
</reference>
<dbReference type="AlphaFoldDB" id="A0A0A8Z025"/>
<accession>A0A0A8Z025</accession>
<organism evidence="1">
    <name type="scientific">Arundo donax</name>
    <name type="common">Giant reed</name>
    <name type="synonym">Donax arundinaceus</name>
    <dbReference type="NCBI Taxonomy" id="35708"/>
    <lineage>
        <taxon>Eukaryota</taxon>
        <taxon>Viridiplantae</taxon>
        <taxon>Streptophyta</taxon>
        <taxon>Embryophyta</taxon>
        <taxon>Tracheophyta</taxon>
        <taxon>Spermatophyta</taxon>
        <taxon>Magnoliopsida</taxon>
        <taxon>Liliopsida</taxon>
        <taxon>Poales</taxon>
        <taxon>Poaceae</taxon>
        <taxon>PACMAD clade</taxon>
        <taxon>Arundinoideae</taxon>
        <taxon>Arundineae</taxon>
        <taxon>Arundo</taxon>
    </lineage>
</organism>
<proteinExistence type="predicted"/>
<dbReference type="PROSITE" id="PS51257">
    <property type="entry name" value="PROKAR_LIPOPROTEIN"/>
    <property type="match status" value="1"/>
</dbReference>
<reference evidence="1" key="2">
    <citation type="journal article" date="2015" name="Data Brief">
        <title>Shoot transcriptome of the giant reed, Arundo donax.</title>
        <authorList>
            <person name="Barrero R.A."/>
            <person name="Guerrero F.D."/>
            <person name="Moolhuijzen P."/>
            <person name="Goolsby J.A."/>
            <person name="Tidwell J."/>
            <person name="Bellgard S.E."/>
            <person name="Bellgard M.I."/>
        </authorList>
    </citation>
    <scope>NUCLEOTIDE SEQUENCE</scope>
    <source>
        <tissue evidence="1">Shoot tissue taken approximately 20 cm above the soil surface</tissue>
    </source>
</reference>
<sequence>MKSLRTTPSRMMMSRRLMLRPHPSYLWLWAISFSC</sequence>